<accession>A0A222VL11</accession>
<dbReference type="STRING" id="530584.SAMN05421630_11612"/>
<gene>
    <name evidence="1" type="ORF">SAMN05421630_11612</name>
</gene>
<reference evidence="1 2" key="1">
    <citation type="submission" date="2016-10" db="EMBL/GenBank/DDBJ databases">
        <authorList>
            <person name="de Groot N.N."/>
        </authorList>
    </citation>
    <scope>NUCLEOTIDE SEQUENCE [LARGE SCALE GENOMIC DNA]</scope>
    <source>
        <strain evidence="1 2">CGMCC 4.5506</strain>
    </source>
</reference>
<dbReference type="OrthoDB" id="3699287at2"/>
<sequence>MVPSKRSLAEQLGGALPEGIDALDEEHKQVLGDALRAARRRQAAALSAAAEESLSHVPFLLRGAVRKAAGL</sequence>
<protein>
    <submittedName>
        <fullName evidence="1">Uncharacterized protein</fullName>
    </submittedName>
</protein>
<dbReference type="AlphaFoldDB" id="A0A222VL11"/>
<dbReference type="Proteomes" id="UP000199494">
    <property type="component" value="Unassembled WGS sequence"/>
</dbReference>
<dbReference type="EMBL" id="FMZE01000016">
    <property type="protein sequence ID" value="SDD99810.1"/>
    <property type="molecule type" value="Genomic_DNA"/>
</dbReference>
<dbReference type="RefSeq" id="WP_091810750.1">
    <property type="nucleotide sequence ID" value="NZ_CP016353.1"/>
</dbReference>
<evidence type="ECO:0000313" key="1">
    <source>
        <dbReference type="EMBL" id="SDD99810.1"/>
    </source>
</evidence>
<proteinExistence type="predicted"/>
<keyword evidence="2" id="KW-1185">Reference proteome</keyword>
<organism evidence="1 2">
    <name type="scientific">Prauserella marina</name>
    <dbReference type="NCBI Taxonomy" id="530584"/>
    <lineage>
        <taxon>Bacteria</taxon>
        <taxon>Bacillati</taxon>
        <taxon>Actinomycetota</taxon>
        <taxon>Actinomycetes</taxon>
        <taxon>Pseudonocardiales</taxon>
        <taxon>Pseudonocardiaceae</taxon>
        <taxon>Prauserella</taxon>
    </lineage>
</organism>
<evidence type="ECO:0000313" key="2">
    <source>
        <dbReference type="Proteomes" id="UP000199494"/>
    </source>
</evidence>
<dbReference type="KEGG" id="pmad:BAY61_04930"/>
<name>A0A222VL11_9PSEU</name>